<evidence type="ECO:0000256" key="14">
    <source>
        <dbReference type="SAM" id="Phobius"/>
    </source>
</evidence>
<dbReference type="InterPro" id="IPR048328">
    <property type="entry name" value="Dyp_perox_C"/>
</dbReference>
<dbReference type="InterPro" id="IPR006313">
    <property type="entry name" value="EfeB/EfeN"/>
</dbReference>
<dbReference type="InterPro" id="IPR011008">
    <property type="entry name" value="Dimeric_a/b-barrel"/>
</dbReference>
<reference evidence="17" key="1">
    <citation type="submission" date="2020-12" db="EMBL/GenBank/DDBJ databases">
        <title>Genome public.</title>
        <authorList>
            <person name="Sun Q."/>
        </authorList>
    </citation>
    <scope>NUCLEOTIDE SEQUENCE</scope>
    <source>
        <strain evidence="17">CCM 8863</strain>
    </source>
</reference>
<dbReference type="GO" id="GO:0020037">
    <property type="term" value="F:heme binding"/>
    <property type="evidence" value="ECO:0007669"/>
    <property type="project" value="InterPro"/>
</dbReference>
<dbReference type="PROSITE" id="PS51404">
    <property type="entry name" value="DYP_PEROXIDASE"/>
    <property type="match status" value="1"/>
</dbReference>
<feature type="domain" description="Dyp-type peroxidase C-terminal" evidence="16">
    <location>
        <begin position="233"/>
        <end position="412"/>
    </location>
</feature>
<keyword evidence="14" id="KW-1133">Transmembrane helix</keyword>
<evidence type="ECO:0000256" key="2">
    <source>
        <dbReference type="ARBA" id="ARBA00022559"/>
    </source>
</evidence>
<dbReference type="EC" id="1.11.1.-" evidence="13"/>
<evidence type="ECO:0000256" key="11">
    <source>
        <dbReference type="ARBA" id="ARBA00033775"/>
    </source>
</evidence>
<comment type="subcellular location">
    <subcellularLocation>
        <location evidence="1">Cell envelope</location>
    </subcellularLocation>
</comment>
<evidence type="ECO:0000256" key="10">
    <source>
        <dbReference type="ARBA" id="ARBA00033771"/>
    </source>
</evidence>
<evidence type="ECO:0000256" key="6">
    <source>
        <dbReference type="ARBA" id="ARBA00023002"/>
    </source>
</evidence>
<evidence type="ECO:0000256" key="7">
    <source>
        <dbReference type="ARBA" id="ARBA00023004"/>
    </source>
</evidence>
<comment type="cofactor">
    <cofactor evidence="13">
        <name>heme b</name>
        <dbReference type="ChEBI" id="CHEBI:60344"/>
    </cofactor>
    <text evidence="13">Binds 1 heme b (iron(II)-protoporphyrin IX) group non-covalently per subunit.</text>
</comment>
<feature type="transmembrane region" description="Helical" evidence="14">
    <location>
        <begin position="21"/>
        <end position="43"/>
    </location>
</feature>
<dbReference type="AlphaFoldDB" id="A0A934HXA3"/>
<keyword evidence="18" id="KW-1185">Reference proteome</keyword>
<evidence type="ECO:0000256" key="5">
    <source>
        <dbReference type="ARBA" id="ARBA00022729"/>
    </source>
</evidence>
<dbReference type="GO" id="GO:0033212">
    <property type="term" value="P:iron import into cell"/>
    <property type="evidence" value="ECO:0007669"/>
    <property type="project" value="InterPro"/>
</dbReference>
<keyword evidence="5" id="KW-0732">Signal</keyword>
<dbReference type="NCBIfam" id="TIGR01413">
    <property type="entry name" value="Dyp_perox_fam"/>
    <property type="match status" value="1"/>
</dbReference>
<evidence type="ECO:0000256" key="3">
    <source>
        <dbReference type="ARBA" id="ARBA00022617"/>
    </source>
</evidence>
<dbReference type="InterPro" id="IPR006314">
    <property type="entry name" value="Dyp_peroxidase"/>
</dbReference>
<evidence type="ECO:0000256" key="8">
    <source>
        <dbReference type="ARBA" id="ARBA00023239"/>
    </source>
</evidence>
<dbReference type="SUPFAM" id="SSF54909">
    <property type="entry name" value="Dimeric alpha+beta barrel"/>
    <property type="match status" value="1"/>
</dbReference>
<comment type="catalytic activity">
    <reaction evidence="12">
        <text>heme b + 2 H(+) = protoporphyrin IX + Fe(2+)</text>
        <dbReference type="Rhea" id="RHEA:22584"/>
        <dbReference type="ChEBI" id="CHEBI:15378"/>
        <dbReference type="ChEBI" id="CHEBI:29033"/>
        <dbReference type="ChEBI" id="CHEBI:57306"/>
        <dbReference type="ChEBI" id="CHEBI:60344"/>
        <dbReference type="EC" id="4.98.1.1"/>
    </reaction>
    <physiologicalReaction direction="left-to-right" evidence="12">
        <dbReference type="Rhea" id="RHEA:22585"/>
    </physiologicalReaction>
</comment>
<keyword evidence="7 13" id="KW-0408">Iron</keyword>
<evidence type="ECO:0000256" key="13">
    <source>
        <dbReference type="RuleBase" id="RU365017"/>
    </source>
</evidence>
<keyword evidence="2 13" id="KW-0575">Peroxidase</keyword>
<evidence type="ECO:0000259" key="15">
    <source>
        <dbReference type="Pfam" id="PF04261"/>
    </source>
</evidence>
<accession>A0A934HXA3</accession>
<proteinExistence type="inferred from homology"/>
<evidence type="ECO:0000313" key="17">
    <source>
        <dbReference type="EMBL" id="MBI8988648.1"/>
    </source>
</evidence>
<evidence type="ECO:0000256" key="12">
    <source>
        <dbReference type="ARBA" id="ARBA00048856"/>
    </source>
</evidence>
<keyword evidence="14" id="KW-0812">Transmembrane</keyword>
<dbReference type="NCBIfam" id="TIGR01412">
    <property type="entry name" value="tat_substr_1"/>
    <property type="match status" value="1"/>
</dbReference>
<dbReference type="GO" id="GO:0030313">
    <property type="term" value="C:cell envelope"/>
    <property type="evidence" value="ECO:0007669"/>
    <property type="project" value="UniProtKB-SubCell"/>
</dbReference>
<dbReference type="InterPro" id="IPR006311">
    <property type="entry name" value="TAT_signal"/>
</dbReference>
<keyword evidence="3 13" id="KW-0349">Heme</keyword>
<dbReference type="InterPro" id="IPR048327">
    <property type="entry name" value="Dyp_perox_N"/>
</dbReference>
<dbReference type="RefSeq" id="WP_198737702.1">
    <property type="nucleotide sequence ID" value="NZ_JAEIOS010000010.1"/>
</dbReference>
<dbReference type="PANTHER" id="PTHR30521:SF4">
    <property type="entry name" value="DEFERROCHELATASE"/>
    <property type="match status" value="1"/>
</dbReference>
<dbReference type="GO" id="GO:0005829">
    <property type="term" value="C:cytosol"/>
    <property type="evidence" value="ECO:0007669"/>
    <property type="project" value="TreeGrafter"/>
</dbReference>
<keyword evidence="4 13" id="KW-0479">Metal-binding</keyword>
<dbReference type="Pfam" id="PF04261">
    <property type="entry name" value="Dyp_perox_N"/>
    <property type="match status" value="1"/>
</dbReference>
<keyword evidence="8" id="KW-0456">Lyase</keyword>
<evidence type="ECO:0000256" key="4">
    <source>
        <dbReference type="ARBA" id="ARBA00022723"/>
    </source>
</evidence>
<comment type="caution">
    <text evidence="17">The sequence shown here is derived from an EMBL/GenBank/DDBJ whole genome shotgun (WGS) entry which is preliminary data.</text>
</comment>
<gene>
    <name evidence="17" type="primary">efeB</name>
    <name evidence="17" type="ORF">JDV75_02555</name>
</gene>
<dbReference type="PROSITE" id="PS51318">
    <property type="entry name" value="TAT"/>
    <property type="match status" value="1"/>
</dbReference>
<dbReference type="Proteomes" id="UP000645966">
    <property type="component" value="Unassembled WGS sequence"/>
</dbReference>
<dbReference type="GO" id="GO:0004325">
    <property type="term" value="F:ferrochelatase activity"/>
    <property type="evidence" value="ECO:0007669"/>
    <property type="project" value="UniProtKB-EC"/>
</dbReference>
<name>A0A934HXA3_9CORY</name>
<evidence type="ECO:0000259" key="16">
    <source>
        <dbReference type="Pfam" id="PF20628"/>
    </source>
</evidence>
<dbReference type="GO" id="GO:0046872">
    <property type="term" value="F:metal ion binding"/>
    <property type="evidence" value="ECO:0007669"/>
    <property type="project" value="UniProtKB-KW"/>
</dbReference>
<comment type="function">
    <text evidence="13">Involved in the recovery of exogenous heme iron. Extracts iron from heme while preserving the protoporphyrin ring intact.</text>
</comment>
<dbReference type="EMBL" id="JAEIOS010000010">
    <property type="protein sequence ID" value="MBI8988648.1"/>
    <property type="molecule type" value="Genomic_DNA"/>
</dbReference>
<protein>
    <recommendedName>
        <fullName evidence="10 13">Deferrochelatase</fullName>
        <ecNumber evidence="13">1.11.1.-</ecNumber>
    </recommendedName>
    <alternativeName>
        <fullName evidence="11 13">Peroxidase EfeB</fullName>
    </alternativeName>
</protein>
<comment type="similarity">
    <text evidence="9 13">Belongs to the DyP-type peroxidase family.</text>
</comment>
<keyword evidence="6 13" id="KW-0560">Oxidoreductase</keyword>
<sequence length="429" mass="46774">MSGDKKDRKNTGGRPLSRRGFLAGAGIGAGLGAAGAVGAGRFLGAPDGEPAGGEDTQIVPFNGEHQSGITTTQQERMYFVALNVVTDSRNELRDLLRRWTAMARRMSQGLEAEPDGSVGVERNAVATDTGEAVGLRPARLTVTVGFGPSLFDDRFGLAAARPEELEDLPHFAGDQIIEEISRGDLCIQACADDPQVAVHAARVLTKAGSGLVTVKWAQLGFGRTASTSITQGTPRNLFGFKDGTANLKNEYTNLINEHVWVHDGSWMDGGSYLCVRRIRMLLENWDRQTRREQEEVFGRTKDEGAPIGREREEDPMPFSEWHGTDGPLIPAHAHSRLASAPANDGARMLRRGYNFVGGVDEYGHLDAGLFFLAFVASPWDDFIAVQSNLSHHDNMNEFVRYESSAIFACPPGLADDEDWWGRGLFERTA</sequence>
<dbReference type="PANTHER" id="PTHR30521">
    <property type="entry name" value="DEFERROCHELATASE/PEROXIDASE"/>
    <property type="match status" value="1"/>
</dbReference>
<evidence type="ECO:0000256" key="1">
    <source>
        <dbReference type="ARBA" id="ARBA00004196"/>
    </source>
</evidence>
<feature type="domain" description="Dyp-type peroxidase N-terminal" evidence="15">
    <location>
        <begin position="66"/>
        <end position="221"/>
    </location>
</feature>
<evidence type="ECO:0000313" key="18">
    <source>
        <dbReference type="Proteomes" id="UP000645966"/>
    </source>
</evidence>
<organism evidence="17 18">
    <name type="scientific">Corynebacterium meridianum</name>
    <dbReference type="NCBI Taxonomy" id="2765363"/>
    <lineage>
        <taxon>Bacteria</taxon>
        <taxon>Bacillati</taxon>
        <taxon>Actinomycetota</taxon>
        <taxon>Actinomycetes</taxon>
        <taxon>Mycobacteriales</taxon>
        <taxon>Corynebacteriaceae</taxon>
        <taxon>Corynebacterium</taxon>
    </lineage>
</organism>
<evidence type="ECO:0000256" key="9">
    <source>
        <dbReference type="ARBA" id="ARBA00025737"/>
    </source>
</evidence>
<dbReference type="GO" id="GO:0004601">
    <property type="term" value="F:peroxidase activity"/>
    <property type="evidence" value="ECO:0007669"/>
    <property type="project" value="UniProtKB-KW"/>
</dbReference>
<dbReference type="Pfam" id="PF20628">
    <property type="entry name" value="Dyp_perox_C"/>
    <property type="match status" value="1"/>
</dbReference>
<keyword evidence="14" id="KW-0472">Membrane</keyword>